<accession>A0A016QQC5</accession>
<sequence>MPLHTRDALLSDLSGVNWPYGPLLEALALAPGADVLDVGAGDGRFLALLRKRGHSGRGVGVDPLPGQGVLRATAAALPFPDASFDAVLLVRVLAHLPGPAAALIEARRVLRPGGRLVVAAHGPGHLRETWRALGQDLSGASAAAPASVYTHDLRIPLTITADAARALAASDGLGPAGSGFPVQDTLHLRVEVSQAEGQRAF</sequence>
<name>A0A016QQC5_9DEIO</name>
<gene>
    <name evidence="2" type="ORF">DEIPH_ctg029orf0057</name>
</gene>
<protein>
    <submittedName>
        <fullName evidence="2">Type 11 methyltransferase</fullName>
    </submittedName>
</protein>
<dbReference type="EMBL" id="JHAC01000029">
    <property type="protein sequence ID" value="EYB68047.1"/>
    <property type="molecule type" value="Genomic_DNA"/>
</dbReference>
<dbReference type="eggNOG" id="COG2226">
    <property type="taxonomic scope" value="Bacteria"/>
</dbReference>
<dbReference type="Pfam" id="PF08241">
    <property type="entry name" value="Methyltransf_11"/>
    <property type="match status" value="1"/>
</dbReference>
<dbReference type="GO" id="GO:0008757">
    <property type="term" value="F:S-adenosylmethionine-dependent methyltransferase activity"/>
    <property type="evidence" value="ECO:0007669"/>
    <property type="project" value="InterPro"/>
</dbReference>
<dbReference type="RefSeq" id="WP_034357291.1">
    <property type="nucleotide sequence ID" value="NZ_JHAC01000029.1"/>
</dbReference>
<dbReference type="PANTHER" id="PTHR42912:SF93">
    <property type="entry name" value="N6-ADENOSINE-METHYLTRANSFERASE TMT1A"/>
    <property type="match status" value="1"/>
</dbReference>
<feature type="domain" description="Methyltransferase type 11" evidence="1">
    <location>
        <begin position="36"/>
        <end position="118"/>
    </location>
</feature>
<keyword evidence="2" id="KW-0808">Transferase</keyword>
<evidence type="ECO:0000313" key="3">
    <source>
        <dbReference type="Proteomes" id="UP000020492"/>
    </source>
</evidence>
<dbReference type="OrthoDB" id="70290at2"/>
<dbReference type="InterPro" id="IPR050508">
    <property type="entry name" value="Methyltransf_Superfamily"/>
</dbReference>
<dbReference type="CDD" id="cd02440">
    <property type="entry name" value="AdoMet_MTases"/>
    <property type="match status" value="1"/>
</dbReference>
<dbReference type="AlphaFoldDB" id="A0A016QQC5"/>
<dbReference type="GO" id="GO:0032259">
    <property type="term" value="P:methylation"/>
    <property type="evidence" value="ECO:0007669"/>
    <property type="project" value="UniProtKB-KW"/>
</dbReference>
<dbReference type="Proteomes" id="UP000020492">
    <property type="component" value="Unassembled WGS sequence"/>
</dbReference>
<keyword evidence="2" id="KW-0489">Methyltransferase</keyword>
<comment type="caution">
    <text evidence="2">The sequence shown here is derived from an EMBL/GenBank/DDBJ whole genome shotgun (WGS) entry which is preliminary data.</text>
</comment>
<dbReference type="Gene3D" id="3.40.50.150">
    <property type="entry name" value="Vaccinia Virus protein VP39"/>
    <property type="match status" value="1"/>
</dbReference>
<dbReference type="InterPro" id="IPR029063">
    <property type="entry name" value="SAM-dependent_MTases_sf"/>
</dbReference>
<keyword evidence="3" id="KW-1185">Reference proteome</keyword>
<dbReference type="PANTHER" id="PTHR42912">
    <property type="entry name" value="METHYLTRANSFERASE"/>
    <property type="match status" value="1"/>
</dbReference>
<proteinExistence type="predicted"/>
<dbReference type="SUPFAM" id="SSF53335">
    <property type="entry name" value="S-adenosyl-L-methionine-dependent methyltransferases"/>
    <property type="match status" value="1"/>
</dbReference>
<evidence type="ECO:0000313" key="2">
    <source>
        <dbReference type="EMBL" id="EYB68047.1"/>
    </source>
</evidence>
<dbReference type="PATRIC" id="fig|1476583.3.peg.1910"/>
<reference evidence="2 3" key="1">
    <citation type="submission" date="2014-03" db="EMBL/GenBank/DDBJ databases">
        <title>Draft genome sequence of Deinococcus phoenicis 1P10ME.</title>
        <authorList>
            <person name="Stepanov V.G."/>
            <person name="Vaishampayan P."/>
            <person name="Venkateswaran K."/>
            <person name="Fox G.E."/>
        </authorList>
    </citation>
    <scope>NUCLEOTIDE SEQUENCE [LARGE SCALE GENOMIC DNA]</scope>
    <source>
        <strain evidence="2 3">1P10ME</strain>
    </source>
</reference>
<evidence type="ECO:0000259" key="1">
    <source>
        <dbReference type="Pfam" id="PF08241"/>
    </source>
</evidence>
<organism evidence="2 3">
    <name type="scientific">Deinococcus phoenicis</name>
    <dbReference type="NCBI Taxonomy" id="1476583"/>
    <lineage>
        <taxon>Bacteria</taxon>
        <taxon>Thermotogati</taxon>
        <taxon>Deinococcota</taxon>
        <taxon>Deinococci</taxon>
        <taxon>Deinococcales</taxon>
        <taxon>Deinococcaceae</taxon>
        <taxon>Deinococcus</taxon>
    </lineage>
</organism>
<dbReference type="STRING" id="1476583.DEIPH_ctg029orf0057"/>
<dbReference type="InterPro" id="IPR013216">
    <property type="entry name" value="Methyltransf_11"/>
</dbReference>